<evidence type="ECO:0000256" key="9">
    <source>
        <dbReference type="ARBA" id="ARBA00022839"/>
    </source>
</evidence>
<evidence type="ECO:0000256" key="14">
    <source>
        <dbReference type="PIRSR" id="PIRSR004803-3"/>
    </source>
</evidence>
<dbReference type="InterPro" id="IPR004613">
    <property type="entry name" value="RNase_J"/>
</dbReference>
<feature type="binding site" evidence="14">
    <location>
        <position position="77"/>
    </location>
    <ligand>
        <name>Zn(2+)</name>
        <dbReference type="ChEBI" id="CHEBI:29105"/>
        <label>1</label>
        <note>catalytic</note>
    </ligand>
</feature>
<feature type="binding site" evidence="14">
    <location>
        <position position="75"/>
    </location>
    <ligand>
        <name>Zn(2+)</name>
        <dbReference type="ChEBI" id="CHEBI:29105"/>
        <label>1</label>
        <note>catalytic</note>
    </ligand>
</feature>
<evidence type="ECO:0000256" key="11">
    <source>
        <dbReference type="HAMAP-Rule" id="MF_01491"/>
    </source>
</evidence>
<dbReference type="PIRSF" id="PIRSF004803">
    <property type="entry name" value="RnjA"/>
    <property type="match status" value="1"/>
</dbReference>
<feature type="active site" description="Proton acceptor" evidence="12">
    <location>
        <position position="370"/>
    </location>
</feature>
<keyword evidence="2 11" id="KW-0963">Cytoplasm</keyword>
<dbReference type="HAMAP" id="MF_01491">
    <property type="entry name" value="RNase_J_bact"/>
    <property type="match status" value="1"/>
</dbReference>
<protein>
    <recommendedName>
        <fullName evidence="11">Ribonuclease J</fullName>
        <shortName evidence="11">RNase J</shortName>
        <ecNumber evidence="11">3.1.-.-</ecNumber>
    </recommendedName>
</protein>
<evidence type="ECO:0000256" key="10">
    <source>
        <dbReference type="ARBA" id="ARBA00022884"/>
    </source>
</evidence>
<feature type="domain" description="Metallo-beta-lactamase" evidence="15">
    <location>
        <begin position="20"/>
        <end position="217"/>
    </location>
</feature>
<organism evidence="16 17">
    <name type="scientific">Lactobacillus porci</name>
    <dbReference type="NCBI Taxonomy" id="2012477"/>
    <lineage>
        <taxon>Bacteria</taxon>
        <taxon>Bacillati</taxon>
        <taxon>Bacillota</taxon>
        <taxon>Bacilli</taxon>
        <taxon>Lactobacillales</taxon>
        <taxon>Lactobacillaceae</taxon>
        <taxon>Lactobacillus</taxon>
    </lineage>
</organism>
<keyword evidence="10 11" id="KW-0694">RNA-binding</keyword>
<evidence type="ECO:0000256" key="12">
    <source>
        <dbReference type="PIRSR" id="PIRSR004803-1"/>
    </source>
</evidence>
<dbReference type="EMBL" id="VUMX01000002">
    <property type="protein sequence ID" value="MST86302.1"/>
    <property type="molecule type" value="Genomic_DNA"/>
</dbReference>
<evidence type="ECO:0000256" key="5">
    <source>
        <dbReference type="ARBA" id="ARBA00022723"/>
    </source>
</evidence>
<dbReference type="InterPro" id="IPR041636">
    <property type="entry name" value="RNase_J_C"/>
</dbReference>
<name>A0A6A8MC97_9LACO</name>
<comment type="cofactor">
    <cofactor evidence="14">
        <name>Zn(2+)</name>
        <dbReference type="ChEBI" id="CHEBI:29105"/>
    </cofactor>
    <text evidence="14">Binds 2 Zn(2+) ions per subunit. It is not clear if Zn(2+) or Mg(2+) is physiologically important.</text>
</comment>
<dbReference type="SMART" id="SM00849">
    <property type="entry name" value="Lactamase_B"/>
    <property type="match status" value="1"/>
</dbReference>
<sequence>MKIKDNEVAVFAIGGLHEIGRNMYCVQYQDEIVIMDCGIKFPEDDLLGINYVISDYSYLVKNRDKIKALVVSHGHEDHIGGIPFLLEKIPEIPVYATPFALALIKSKCEEHGILNKTELHEEYEDTVLKFDKLSVTFFRTTHSIPDTLGIAVHTPLGAVVFTGDFKFDLTPVMNQPAPNFQRMAQLGKEGVLALLSDSTNAEVPQFTKSERFVAGSLHNIITGIKGRIIFATFASNLYRVSTAIKAAIDTGRKVAVFGRSMENGIQNGIDLGYLHVPDGLIVDAETINSLPPEKVMILCTGSQGEPLAALSRIANGTHRQIKLKPKDTVIFSSNPIPGNTLSVNHLINKLMEGGANVVHGRINNVHTSGHGGQEELKLMVELAKPKYMIPVHGEYRMQVVHAHLAQQAGVPKENTFVLKNGEVVCFGPEGARIAGDIHVKDVFVDTSGAADVGNIVVRDRQILSEEGLVVAVATVDYKHKRVLAGPDILSRGFVYMRESQDLINAAQKHVYHVLKTEMAKKEKPKDSEIRKAIIDNLQDFLYSKTERRPMILPMLVEKK</sequence>
<dbReference type="CDD" id="cd07714">
    <property type="entry name" value="RNaseJ_MBL-fold"/>
    <property type="match status" value="1"/>
</dbReference>
<dbReference type="InterPro" id="IPR055132">
    <property type="entry name" value="RNase_J_b_CASP"/>
</dbReference>
<gene>
    <name evidence="11" type="primary">rnj</name>
    <name evidence="16" type="ORF">FYJ62_01220</name>
</gene>
<dbReference type="SUPFAM" id="SSF56281">
    <property type="entry name" value="Metallo-hydrolase/oxidoreductase"/>
    <property type="match status" value="1"/>
</dbReference>
<feature type="binding site" evidence="14">
    <location>
        <position position="164"/>
    </location>
    <ligand>
        <name>Zn(2+)</name>
        <dbReference type="ChEBI" id="CHEBI:29105"/>
        <label>2</label>
        <note>catalytic</note>
    </ligand>
</feature>
<dbReference type="Pfam" id="PF12706">
    <property type="entry name" value="Lactamase_B_2"/>
    <property type="match status" value="1"/>
</dbReference>
<dbReference type="Pfam" id="PF07521">
    <property type="entry name" value="RMMBL"/>
    <property type="match status" value="1"/>
</dbReference>
<dbReference type="GO" id="GO:0004521">
    <property type="term" value="F:RNA endonuclease activity"/>
    <property type="evidence" value="ECO:0007669"/>
    <property type="project" value="UniProtKB-UniRule"/>
</dbReference>
<dbReference type="GO" id="GO:0004534">
    <property type="term" value="F:5'-3' RNA exonuclease activity"/>
    <property type="evidence" value="ECO:0007669"/>
    <property type="project" value="UniProtKB-UniRule"/>
</dbReference>
<dbReference type="PROSITE" id="PS01292">
    <property type="entry name" value="UPF0036"/>
    <property type="match status" value="1"/>
</dbReference>
<dbReference type="PANTHER" id="PTHR43694:SF1">
    <property type="entry name" value="RIBONUCLEASE J"/>
    <property type="match status" value="1"/>
</dbReference>
<comment type="similarity">
    <text evidence="11">Belongs to the metallo-beta-lactamase superfamily. RNA-metabolizing metallo-beta-lactamase-like family. Bacterial RNase J subfamily.</text>
</comment>
<feature type="binding site" evidence="14">
    <location>
        <position position="142"/>
    </location>
    <ligand>
        <name>Zn(2+)</name>
        <dbReference type="ChEBI" id="CHEBI:29105"/>
        <label>1</label>
        <note>catalytic</note>
    </ligand>
</feature>
<comment type="caution">
    <text evidence="16">The sequence shown here is derived from an EMBL/GenBank/DDBJ whole genome shotgun (WGS) entry which is preliminary data.</text>
</comment>
<dbReference type="GO" id="GO:0008270">
    <property type="term" value="F:zinc ion binding"/>
    <property type="evidence" value="ECO:0007669"/>
    <property type="project" value="InterPro"/>
</dbReference>
<dbReference type="NCBIfam" id="NF047419">
    <property type="entry name" value="RNase_J1_RnjA"/>
    <property type="match status" value="1"/>
</dbReference>
<accession>A0A6A8MC97</accession>
<dbReference type="InterPro" id="IPR001279">
    <property type="entry name" value="Metallo-B-lactamas"/>
</dbReference>
<dbReference type="PANTHER" id="PTHR43694">
    <property type="entry name" value="RIBONUCLEASE J"/>
    <property type="match status" value="1"/>
</dbReference>
<dbReference type="NCBIfam" id="TIGR00649">
    <property type="entry name" value="MG423"/>
    <property type="match status" value="1"/>
</dbReference>
<evidence type="ECO:0000256" key="2">
    <source>
        <dbReference type="ARBA" id="ARBA00022490"/>
    </source>
</evidence>
<dbReference type="Gene3D" id="3.40.50.10710">
    <property type="entry name" value="Metallo-hydrolase/oxidoreductase"/>
    <property type="match status" value="1"/>
</dbReference>
<keyword evidence="7 11" id="KW-0378">Hydrolase</keyword>
<dbReference type="InterPro" id="IPR042173">
    <property type="entry name" value="RNase_J_2"/>
</dbReference>
<feature type="binding site" evidence="11 13">
    <location>
        <begin position="366"/>
        <end position="370"/>
    </location>
    <ligand>
        <name>substrate</name>
    </ligand>
</feature>
<dbReference type="AlphaFoldDB" id="A0A6A8MC97"/>
<evidence type="ECO:0000256" key="7">
    <source>
        <dbReference type="ARBA" id="ARBA00022801"/>
    </source>
</evidence>
<dbReference type="InterPro" id="IPR011108">
    <property type="entry name" value="RMMBL"/>
</dbReference>
<keyword evidence="14" id="KW-0106">Calcium</keyword>
<keyword evidence="5 14" id="KW-0479">Metal-binding</keyword>
<feature type="binding site" evidence="14">
    <location>
        <position position="445"/>
    </location>
    <ligand>
        <name>Ca(2+)</name>
        <dbReference type="ChEBI" id="CHEBI:29108"/>
    </ligand>
</feature>
<dbReference type="RefSeq" id="WP_318282408.1">
    <property type="nucleotide sequence ID" value="NZ_VUMX01000002.1"/>
</dbReference>
<feature type="binding site" evidence="14">
    <location>
        <position position="73"/>
    </location>
    <ligand>
        <name>Zn(2+)</name>
        <dbReference type="ChEBI" id="CHEBI:29105"/>
        <label>1</label>
        <note>catalytic</note>
    </ligand>
</feature>
<dbReference type="GO" id="GO:0005737">
    <property type="term" value="C:cytoplasm"/>
    <property type="evidence" value="ECO:0007669"/>
    <property type="project" value="UniProtKB-SubCell"/>
</dbReference>
<evidence type="ECO:0000256" key="8">
    <source>
        <dbReference type="ARBA" id="ARBA00022833"/>
    </source>
</evidence>
<evidence type="ECO:0000256" key="13">
    <source>
        <dbReference type="PIRSR" id="PIRSR004803-2"/>
    </source>
</evidence>
<feature type="active site" description="Proton donor" evidence="12">
    <location>
        <position position="197"/>
    </location>
</feature>
<keyword evidence="17" id="KW-1185">Reference proteome</keyword>
<dbReference type="Gene3D" id="3.60.15.10">
    <property type="entry name" value="Ribonuclease Z/Hydroxyacylglutathione hydrolase-like"/>
    <property type="match status" value="1"/>
</dbReference>
<dbReference type="InterPro" id="IPR001587">
    <property type="entry name" value="RNase_J_CS"/>
</dbReference>
<comment type="function">
    <text evidence="11">An RNase that has 5'-3' exonuclease and possibly endonuclease activity. Involved in maturation of rRNA and in some organisms also mRNA maturation and/or decay.</text>
</comment>
<feature type="binding site" evidence="14">
    <location>
        <position position="48"/>
    </location>
    <ligand>
        <name>Ca(2+)</name>
        <dbReference type="ChEBI" id="CHEBI:29108"/>
    </ligand>
</feature>
<dbReference type="Pfam" id="PF17770">
    <property type="entry name" value="RNase_J_C"/>
    <property type="match status" value="1"/>
</dbReference>
<evidence type="ECO:0000259" key="15">
    <source>
        <dbReference type="SMART" id="SM00849"/>
    </source>
</evidence>
<dbReference type="EC" id="3.1.-.-" evidence="11"/>
<keyword evidence="3 11" id="KW-0698">rRNA processing</keyword>
<dbReference type="Proteomes" id="UP000438120">
    <property type="component" value="Unassembled WGS sequence"/>
</dbReference>
<comment type="cofactor">
    <cofactor evidence="14">
        <name>Ca(2+)</name>
        <dbReference type="ChEBI" id="CHEBI:29108"/>
    </cofactor>
    <text evidence="14">Binds 1 Ca(2+) cation per subunit. Seen in 1 crystal structure, it is not clear if it is physiologically important.</text>
</comment>
<dbReference type="GO" id="GO:0003723">
    <property type="term" value="F:RNA binding"/>
    <property type="evidence" value="ECO:0007669"/>
    <property type="project" value="UniProtKB-UniRule"/>
</dbReference>
<keyword evidence="4 11" id="KW-0540">Nuclease</keyword>
<dbReference type="GO" id="GO:0006364">
    <property type="term" value="P:rRNA processing"/>
    <property type="evidence" value="ECO:0007669"/>
    <property type="project" value="UniProtKB-UniRule"/>
</dbReference>
<keyword evidence="8 14" id="KW-0862">Zinc</keyword>
<feature type="binding site" evidence="13">
    <location>
        <begin position="234"/>
        <end position="236"/>
    </location>
    <ligand>
        <name>substrate</name>
    </ligand>
</feature>
<keyword evidence="6 11" id="KW-0255">Endonuclease</keyword>
<dbReference type="Pfam" id="PF22505">
    <property type="entry name" value="RNase_J_b_CASP"/>
    <property type="match status" value="1"/>
</dbReference>
<dbReference type="FunFam" id="3.10.20.580:FF:000001">
    <property type="entry name" value="Ribonuclease J"/>
    <property type="match status" value="1"/>
</dbReference>
<comment type="subunit">
    <text evidence="11">Homodimer, may be a subunit of the RNA degradosome.</text>
</comment>
<evidence type="ECO:0000313" key="16">
    <source>
        <dbReference type="EMBL" id="MST86302.1"/>
    </source>
</evidence>
<evidence type="ECO:0000256" key="6">
    <source>
        <dbReference type="ARBA" id="ARBA00022759"/>
    </source>
</evidence>
<evidence type="ECO:0000256" key="3">
    <source>
        <dbReference type="ARBA" id="ARBA00022552"/>
    </source>
</evidence>
<proteinExistence type="inferred from homology"/>
<dbReference type="InterPro" id="IPR036866">
    <property type="entry name" value="RibonucZ/Hydroxyglut_hydro"/>
</dbReference>
<evidence type="ECO:0000256" key="1">
    <source>
        <dbReference type="ARBA" id="ARBA00004496"/>
    </source>
</evidence>
<evidence type="ECO:0000256" key="4">
    <source>
        <dbReference type="ARBA" id="ARBA00022722"/>
    </source>
</evidence>
<feature type="binding site" evidence="14">
    <location>
        <position position="78"/>
    </location>
    <ligand>
        <name>Zn(2+)</name>
        <dbReference type="ChEBI" id="CHEBI:29105"/>
        <label>2</label>
        <note>catalytic</note>
    </ligand>
</feature>
<dbReference type="InterPro" id="IPR030854">
    <property type="entry name" value="RNase_J_bac"/>
</dbReference>
<comment type="subcellular location">
    <subcellularLocation>
        <location evidence="1 11">Cytoplasm</location>
    </subcellularLocation>
</comment>
<keyword evidence="9 11" id="KW-0269">Exonuclease</keyword>
<feature type="binding site" evidence="14">
    <location>
        <position position="392"/>
    </location>
    <ligand>
        <name>Zn(2+)</name>
        <dbReference type="ChEBI" id="CHEBI:29105"/>
        <label>1</label>
        <note>catalytic</note>
    </ligand>
</feature>
<reference evidence="16 17" key="1">
    <citation type="submission" date="2019-08" db="EMBL/GenBank/DDBJ databases">
        <title>In-depth cultivation of the pig gut microbiome towards novel bacterial diversity and tailored functional studies.</title>
        <authorList>
            <person name="Wylensek D."/>
            <person name="Hitch T.C.A."/>
            <person name="Clavel T."/>
        </authorList>
    </citation>
    <scope>NUCLEOTIDE SEQUENCE [LARGE SCALE GENOMIC DNA]</scope>
    <source>
        <strain evidence="16 17">Bifido-178-WT-2B</strain>
    </source>
</reference>
<dbReference type="Gene3D" id="3.10.20.580">
    <property type="match status" value="1"/>
</dbReference>
<evidence type="ECO:0000313" key="17">
    <source>
        <dbReference type="Proteomes" id="UP000438120"/>
    </source>
</evidence>